<reference evidence="1" key="1">
    <citation type="submission" date="2018-05" db="EMBL/GenBank/DDBJ databases">
        <authorList>
            <person name="Lanie J.A."/>
            <person name="Ng W.-L."/>
            <person name="Kazmierczak K.M."/>
            <person name="Andrzejewski T.M."/>
            <person name="Davidsen T.M."/>
            <person name="Wayne K.J."/>
            <person name="Tettelin H."/>
            <person name="Glass J.I."/>
            <person name="Rusch D."/>
            <person name="Podicherti R."/>
            <person name="Tsui H.-C.T."/>
            <person name="Winkler M.E."/>
        </authorList>
    </citation>
    <scope>NUCLEOTIDE SEQUENCE</scope>
</reference>
<evidence type="ECO:0000313" key="1">
    <source>
        <dbReference type="EMBL" id="SVC25990.1"/>
    </source>
</evidence>
<protein>
    <recommendedName>
        <fullName evidence="2">Glycosyltransferase subfamily 4-like N-terminal domain-containing protein</fullName>
    </recommendedName>
</protein>
<organism evidence="1">
    <name type="scientific">marine metagenome</name>
    <dbReference type="NCBI Taxonomy" id="408172"/>
    <lineage>
        <taxon>unclassified sequences</taxon>
        <taxon>metagenomes</taxon>
        <taxon>ecological metagenomes</taxon>
    </lineage>
</organism>
<dbReference type="CDD" id="cd03794">
    <property type="entry name" value="GT4_WbuB-like"/>
    <property type="match status" value="1"/>
</dbReference>
<name>A0A382KNF8_9ZZZZ</name>
<proteinExistence type="predicted"/>
<sequence length="238" mass="27157">MDKVQVLILKAPKIKDIGYFRRAIGEYFMPFIMIRHLKRNSLIDNNLDGIITYAPSIFLGPLANMLKKKNNCKNYLILRDIFPQWAVDVGLLSNYGLPYYFLKRVERYLYSTADIIGVQTPANLKYFNENVVYRTGRIEVLQNWLAVNKSKTCHIIIGKTKLKGRKIFVYAGNMGVAQGLSVFIDLADSLSTQKSIGFLFVGRGNAVVSLRQAVKARALDNILIYDEIEPQEIHALYQ</sequence>
<gene>
    <name evidence="1" type="ORF">METZ01_LOCUS278844</name>
</gene>
<dbReference type="Gene3D" id="3.40.50.2000">
    <property type="entry name" value="Glycogen Phosphorylase B"/>
    <property type="match status" value="2"/>
</dbReference>
<evidence type="ECO:0008006" key="2">
    <source>
        <dbReference type="Google" id="ProtNLM"/>
    </source>
</evidence>
<dbReference type="SUPFAM" id="SSF53756">
    <property type="entry name" value="UDP-Glycosyltransferase/glycogen phosphorylase"/>
    <property type="match status" value="1"/>
</dbReference>
<dbReference type="EMBL" id="UINC01081795">
    <property type="protein sequence ID" value="SVC25990.1"/>
    <property type="molecule type" value="Genomic_DNA"/>
</dbReference>
<feature type="non-terminal residue" evidence="1">
    <location>
        <position position="238"/>
    </location>
</feature>
<accession>A0A382KNF8</accession>
<dbReference type="AlphaFoldDB" id="A0A382KNF8"/>